<evidence type="ECO:0008006" key="3">
    <source>
        <dbReference type="Google" id="ProtNLM"/>
    </source>
</evidence>
<proteinExistence type="predicted"/>
<keyword evidence="2" id="KW-1185">Reference proteome</keyword>
<dbReference type="InterPro" id="IPR032710">
    <property type="entry name" value="NTF2-like_dom_sf"/>
</dbReference>
<dbReference type="Gene3D" id="3.10.450.50">
    <property type="match status" value="1"/>
</dbReference>
<dbReference type="SUPFAM" id="SSF54427">
    <property type="entry name" value="NTF2-like"/>
    <property type="match status" value="1"/>
</dbReference>
<comment type="caution">
    <text evidence="1">The sequence shown here is derived from an EMBL/GenBank/DDBJ whole genome shotgun (WGS) entry which is preliminary data.</text>
</comment>
<name>A0A9W9Q418_9EURO</name>
<reference evidence="1" key="1">
    <citation type="submission" date="2022-12" db="EMBL/GenBank/DDBJ databases">
        <authorList>
            <person name="Petersen C."/>
        </authorList>
    </citation>
    <scope>NUCLEOTIDE SEQUENCE</scope>
    <source>
        <strain evidence="1">IBT 21472</strain>
    </source>
</reference>
<accession>A0A9W9Q418</accession>
<dbReference type="AlphaFoldDB" id="A0A9W9Q418"/>
<dbReference type="Proteomes" id="UP001147746">
    <property type="component" value="Unassembled WGS sequence"/>
</dbReference>
<organism evidence="1 2">
    <name type="scientific">Penicillium atrosanguineum</name>
    <dbReference type="NCBI Taxonomy" id="1132637"/>
    <lineage>
        <taxon>Eukaryota</taxon>
        <taxon>Fungi</taxon>
        <taxon>Dikarya</taxon>
        <taxon>Ascomycota</taxon>
        <taxon>Pezizomycotina</taxon>
        <taxon>Eurotiomycetes</taxon>
        <taxon>Eurotiomycetidae</taxon>
        <taxon>Eurotiales</taxon>
        <taxon>Aspergillaceae</taxon>
        <taxon>Penicillium</taxon>
    </lineage>
</organism>
<dbReference type="EMBL" id="JAPZBO010000002">
    <property type="protein sequence ID" value="KAJ5324150.1"/>
    <property type="molecule type" value="Genomic_DNA"/>
</dbReference>
<evidence type="ECO:0000313" key="2">
    <source>
        <dbReference type="Proteomes" id="UP001147746"/>
    </source>
</evidence>
<dbReference type="OrthoDB" id="4828938at2759"/>
<reference evidence="1" key="2">
    <citation type="journal article" date="2023" name="IMA Fungus">
        <title>Comparative genomic study of the Penicillium genus elucidates a diverse pangenome and 15 lateral gene transfer events.</title>
        <authorList>
            <person name="Petersen C."/>
            <person name="Sorensen T."/>
            <person name="Nielsen M.R."/>
            <person name="Sondergaard T.E."/>
            <person name="Sorensen J.L."/>
            <person name="Fitzpatrick D.A."/>
            <person name="Frisvad J.C."/>
            <person name="Nielsen K.L."/>
        </authorList>
    </citation>
    <scope>NUCLEOTIDE SEQUENCE</scope>
    <source>
        <strain evidence="1">IBT 21472</strain>
    </source>
</reference>
<gene>
    <name evidence="1" type="ORF">N7476_002750</name>
</gene>
<sequence length="165" mass="18892">MPPLLSLKEFLMYIAAFNARDYKLQHSFYHDDLKMVIPDPEIGTLFGSTGIMNHYDLVHADAQETVVPMFVIINENRIFLSMEAYFFYTRATDKAVHSHKVKPGDVIRVKVWAVYDMQDGKMACITCNALGDEFLGEVDVDELITISWSRADDDVKICWKDKGAF</sequence>
<evidence type="ECO:0000313" key="1">
    <source>
        <dbReference type="EMBL" id="KAJ5324150.1"/>
    </source>
</evidence>
<protein>
    <recommendedName>
        <fullName evidence="3">SnoaL-like domain-containing protein</fullName>
    </recommendedName>
</protein>